<sequence length="406" mass="45617">MSFVQVPNVASAVGQTPYLGSHFEDGLSDLLNEWEYTPLFSSHQEYAFAPGPTICIEGLGPIGLPLNAREARVIIENASSSTVGPGSIQIDGKHITLRNPQWEKFITQALGDACKTLGVSVKNGGPHVVLDKLIVLGPGSQYVPQKSRDNNSFATVFVSLPSNFADGVARFSYGGLAIEHRPAIDPLANVTVMAWFSDVIFTFDSIASGHRLGLVYSLHHAHQTSLPPTVSHNSDFIHRLTGVFQSWKQEKAAPRDFFHLLEETYSSETLAISSLRHEDAQKAALLDVLSKQYGFRCALVSLVLCIKGSVEKERHEYDDDWNEKNPDKFKFTEVHTRSLNDKRFVNLDGSPVEHDLVINEEWYLEDDIEEEMKDHYKWTRSYYRDLDYGGLLTRETQRTGLYLWLV</sequence>
<name>A0A4R0RFX9_9APHY</name>
<dbReference type="AlphaFoldDB" id="A0A4R0RFX9"/>
<evidence type="ECO:0000313" key="1">
    <source>
        <dbReference type="EMBL" id="TCD67260.1"/>
    </source>
</evidence>
<dbReference type="PANTHER" id="PTHR33099">
    <property type="entry name" value="FE2OG DIOXYGENASE DOMAIN-CONTAINING PROTEIN"/>
    <property type="match status" value="1"/>
</dbReference>
<protein>
    <submittedName>
        <fullName evidence="1">Uncharacterized protein</fullName>
    </submittedName>
</protein>
<accession>A0A4R0RFX9</accession>
<dbReference type="Proteomes" id="UP000292702">
    <property type="component" value="Unassembled WGS sequence"/>
</dbReference>
<gene>
    <name evidence="1" type="ORF">EIP91_000337</name>
</gene>
<dbReference type="EMBL" id="RWJN01000104">
    <property type="protein sequence ID" value="TCD67260.1"/>
    <property type="molecule type" value="Genomic_DNA"/>
</dbReference>
<reference evidence="1 2" key="1">
    <citation type="submission" date="2018-11" db="EMBL/GenBank/DDBJ databases">
        <title>Genome assembly of Steccherinum ochraceum LE-BIN_3174, the white-rot fungus of the Steccherinaceae family (The Residual Polyporoid clade, Polyporales, Basidiomycota).</title>
        <authorList>
            <person name="Fedorova T.V."/>
            <person name="Glazunova O.A."/>
            <person name="Landesman E.O."/>
            <person name="Moiseenko K.V."/>
            <person name="Psurtseva N.V."/>
            <person name="Savinova O.S."/>
            <person name="Shakhova N.V."/>
            <person name="Tyazhelova T.V."/>
            <person name="Vasina D.V."/>
        </authorList>
    </citation>
    <scope>NUCLEOTIDE SEQUENCE [LARGE SCALE GENOMIC DNA]</scope>
    <source>
        <strain evidence="1 2">LE-BIN_3174</strain>
    </source>
</reference>
<dbReference type="PANTHER" id="PTHR33099:SF7">
    <property type="entry name" value="MYND-TYPE DOMAIN-CONTAINING PROTEIN"/>
    <property type="match status" value="1"/>
</dbReference>
<proteinExistence type="predicted"/>
<comment type="caution">
    <text evidence="1">The sequence shown here is derived from an EMBL/GenBank/DDBJ whole genome shotgun (WGS) entry which is preliminary data.</text>
</comment>
<evidence type="ECO:0000313" key="2">
    <source>
        <dbReference type="Proteomes" id="UP000292702"/>
    </source>
</evidence>
<organism evidence="1 2">
    <name type="scientific">Steccherinum ochraceum</name>
    <dbReference type="NCBI Taxonomy" id="92696"/>
    <lineage>
        <taxon>Eukaryota</taxon>
        <taxon>Fungi</taxon>
        <taxon>Dikarya</taxon>
        <taxon>Basidiomycota</taxon>
        <taxon>Agaricomycotina</taxon>
        <taxon>Agaricomycetes</taxon>
        <taxon>Polyporales</taxon>
        <taxon>Steccherinaceae</taxon>
        <taxon>Steccherinum</taxon>
    </lineage>
</organism>
<keyword evidence="2" id="KW-1185">Reference proteome</keyword>
<dbReference type="OrthoDB" id="3266192at2759"/>